<dbReference type="PANTHER" id="PTHR48112:SF22">
    <property type="entry name" value="MITOCHONDRIAL TRANSCRIPTION FACTOR A, ISOFORM B"/>
    <property type="match status" value="1"/>
</dbReference>
<feature type="coiled-coil region" evidence="3">
    <location>
        <begin position="138"/>
        <end position="175"/>
    </location>
</feature>
<dbReference type="VEuPathDB" id="VectorBase:ASTE007783"/>
<accession>A0A182Y8F2</accession>
<evidence type="ECO:0000259" key="5">
    <source>
        <dbReference type="PROSITE" id="PS50118"/>
    </source>
</evidence>
<dbReference type="GO" id="GO:0005634">
    <property type="term" value="C:nucleus"/>
    <property type="evidence" value="ECO:0007669"/>
    <property type="project" value="UniProtKB-UniRule"/>
</dbReference>
<evidence type="ECO:0000256" key="2">
    <source>
        <dbReference type="PROSITE-ProRule" id="PRU00267"/>
    </source>
</evidence>
<evidence type="ECO:0000256" key="4">
    <source>
        <dbReference type="SAM" id="MobiDB-lite"/>
    </source>
</evidence>
<dbReference type="CDD" id="cd22012">
    <property type="entry name" value="HMG-box_ABF2_IXR1-like_rpt2"/>
    <property type="match status" value="1"/>
</dbReference>
<keyword evidence="2" id="KW-0539">Nucleus</keyword>
<evidence type="ECO:0000313" key="6">
    <source>
        <dbReference type="EnsemblMetazoa" id="ASTEI04738-PA"/>
    </source>
</evidence>
<dbReference type="AlphaFoldDB" id="A0A182Y8F2"/>
<dbReference type="GO" id="GO:0006357">
    <property type="term" value="P:regulation of transcription by RNA polymerase II"/>
    <property type="evidence" value="ECO:0007669"/>
    <property type="project" value="TreeGrafter"/>
</dbReference>
<keyword evidence="1 2" id="KW-0238">DNA-binding</keyword>
<dbReference type="Gene3D" id="1.10.30.10">
    <property type="entry name" value="High mobility group box domain"/>
    <property type="match status" value="2"/>
</dbReference>
<dbReference type="VEuPathDB" id="VectorBase:ASTEI04738"/>
<keyword evidence="7" id="KW-1185">Reference proteome</keyword>
<dbReference type="VEuPathDB" id="VectorBase:ASTEI20_046025"/>
<organism evidence="6 7">
    <name type="scientific">Anopheles stephensi</name>
    <name type="common">Indo-Pakistan malaria mosquito</name>
    <dbReference type="NCBI Taxonomy" id="30069"/>
    <lineage>
        <taxon>Eukaryota</taxon>
        <taxon>Metazoa</taxon>
        <taxon>Ecdysozoa</taxon>
        <taxon>Arthropoda</taxon>
        <taxon>Hexapoda</taxon>
        <taxon>Insecta</taxon>
        <taxon>Pterygota</taxon>
        <taxon>Neoptera</taxon>
        <taxon>Endopterygota</taxon>
        <taxon>Diptera</taxon>
        <taxon>Nematocera</taxon>
        <taxon>Culicoidea</taxon>
        <taxon>Culicidae</taxon>
        <taxon>Anophelinae</taxon>
        <taxon>Anopheles</taxon>
    </lineage>
</organism>
<feature type="domain" description="HMG box" evidence="5">
    <location>
        <begin position="179"/>
        <end position="245"/>
    </location>
</feature>
<name>A0A182Y8F2_ANOST</name>
<dbReference type="InterPro" id="IPR009071">
    <property type="entry name" value="HMG_box_dom"/>
</dbReference>
<dbReference type="OMA" id="YMQLAED"/>
<dbReference type="Proteomes" id="UP000076408">
    <property type="component" value="Unassembled WGS sequence"/>
</dbReference>
<dbReference type="InterPro" id="IPR036910">
    <property type="entry name" value="HMG_box_dom_sf"/>
</dbReference>
<protein>
    <recommendedName>
        <fullName evidence="5">HMG box domain-containing protein</fullName>
    </recommendedName>
</protein>
<evidence type="ECO:0000256" key="3">
    <source>
        <dbReference type="SAM" id="Coils"/>
    </source>
</evidence>
<dbReference type="InterPro" id="IPR050342">
    <property type="entry name" value="HMGB"/>
</dbReference>
<feature type="domain" description="HMG box" evidence="5">
    <location>
        <begin position="74"/>
        <end position="142"/>
    </location>
</feature>
<feature type="coiled-coil region" evidence="3">
    <location>
        <begin position="227"/>
        <end position="254"/>
    </location>
</feature>
<reference evidence="6" key="2">
    <citation type="submission" date="2020-05" db="UniProtKB">
        <authorList>
            <consortium name="EnsemblMetazoa"/>
        </authorList>
    </citation>
    <scope>IDENTIFICATION</scope>
    <source>
        <strain evidence="6">Indian</strain>
    </source>
</reference>
<dbReference type="PROSITE" id="PS50118">
    <property type="entry name" value="HMG_BOX_2"/>
    <property type="match status" value="2"/>
</dbReference>
<reference evidence="7" key="1">
    <citation type="journal article" date="2014" name="Genome Biol.">
        <title>Genome analysis of a major urban malaria vector mosquito, Anopheles stephensi.</title>
        <authorList>
            <person name="Jiang X."/>
            <person name="Peery A."/>
            <person name="Hall A.B."/>
            <person name="Sharma A."/>
            <person name="Chen X.G."/>
            <person name="Waterhouse R.M."/>
            <person name="Komissarov A."/>
            <person name="Riehle M.M."/>
            <person name="Shouche Y."/>
            <person name="Sharakhova M.V."/>
            <person name="Lawson D."/>
            <person name="Pakpour N."/>
            <person name="Arensburger P."/>
            <person name="Davidson V.L."/>
            <person name="Eiglmeier K."/>
            <person name="Emrich S."/>
            <person name="George P."/>
            <person name="Kennedy R.C."/>
            <person name="Mane S.P."/>
            <person name="Maslen G."/>
            <person name="Oringanje C."/>
            <person name="Qi Y."/>
            <person name="Settlage R."/>
            <person name="Tojo M."/>
            <person name="Tubio J.M."/>
            <person name="Unger M.F."/>
            <person name="Wang B."/>
            <person name="Vernick K.D."/>
            <person name="Ribeiro J.M."/>
            <person name="James A.A."/>
            <person name="Michel K."/>
            <person name="Riehle M.A."/>
            <person name="Luckhart S."/>
            <person name="Sharakhov I.V."/>
            <person name="Tu Z."/>
        </authorList>
    </citation>
    <scope>NUCLEOTIDE SEQUENCE [LARGE SCALE GENOMIC DNA]</scope>
    <source>
        <strain evidence="7">Indian</strain>
    </source>
</reference>
<dbReference type="Pfam" id="PF00505">
    <property type="entry name" value="HMG_box"/>
    <property type="match status" value="2"/>
</dbReference>
<feature type="DNA-binding region" description="HMG box" evidence="2">
    <location>
        <begin position="179"/>
        <end position="245"/>
    </location>
</feature>
<evidence type="ECO:0000256" key="1">
    <source>
        <dbReference type="ARBA" id="ARBA00023125"/>
    </source>
</evidence>
<dbReference type="SUPFAM" id="SSF47095">
    <property type="entry name" value="HMG-box"/>
    <property type="match status" value="2"/>
</dbReference>
<dbReference type="GO" id="GO:0003677">
    <property type="term" value="F:DNA binding"/>
    <property type="evidence" value="ECO:0007669"/>
    <property type="project" value="UniProtKB-UniRule"/>
</dbReference>
<dbReference type="PANTHER" id="PTHR48112">
    <property type="entry name" value="HIGH MOBILITY GROUP PROTEIN DSP1"/>
    <property type="match status" value="1"/>
</dbReference>
<dbReference type="STRING" id="30069.A0A182Y8F2"/>
<keyword evidence="3" id="KW-0175">Coiled coil</keyword>
<proteinExistence type="predicted"/>
<dbReference type="EnsemblMetazoa" id="ASTEI04738-RA">
    <property type="protein sequence ID" value="ASTEI04738-PA"/>
    <property type="gene ID" value="ASTEI04738"/>
</dbReference>
<dbReference type="SMART" id="SM00398">
    <property type="entry name" value="HMG"/>
    <property type="match status" value="2"/>
</dbReference>
<feature type="DNA-binding region" description="HMG box" evidence="2">
    <location>
        <begin position="74"/>
        <end position="142"/>
    </location>
</feature>
<evidence type="ECO:0000313" key="7">
    <source>
        <dbReference type="Proteomes" id="UP000076408"/>
    </source>
</evidence>
<feature type="region of interest" description="Disordered" evidence="4">
    <location>
        <begin position="261"/>
        <end position="300"/>
    </location>
</feature>
<sequence>MHESVKLCLKFYWSHFTCCFLSGSKMQLNTMARLLYSPRLLLSSWQTGPLASAPTAGLHCTTSLNVAASTPVKPKRPMNAYIRFAQGIRSSLASANPKASPTDISKLAAVQWQSLDQASKAKYEEEYKREQAVWLQKNAKYLSQLTDAQKEEIKLERQQRNEGKAKREQKRLLKELGRPKRPMNAYLRFCAENKPVVGLSKEDNKMQMKNLGMQWRRLPDAERDRYTKEAEADMKRYQEEMKKWEDKMLASENVEAVRKKNVLLPPSPASTMAKKGGMPVVGSGGSVSKPKKPSPTTGRP</sequence>